<reference evidence="1" key="1">
    <citation type="submission" date="2023-05" db="EMBL/GenBank/DDBJ databases">
        <title>Nepenthes gracilis genome sequencing.</title>
        <authorList>
            <person name="Fukushima K."/>
        </authorList>
    </citation>
    <scope>NUCLEOTIDE SEQUENCE</scope>
    <source>
        <strain evidence="1">SING2019-196</strain>
    </source>
</reference>
<sequence length="77" mass="8721">MTFSKDTPANIDARLAKVEIAMDNIYECLSILNSRVEEHEDADGLASKFQGAISSLANYLKEIEKFRGLMMWELHSL</sequence>
<evidence type="ECO:0000313" key="1">
    <source>
        <dbReference type="EMBL" id="GMH24688.1"/>
    </source>
</evidence>
<dbReference type="EMBL" id="BSYO01000028">
    <property type="protein sequence ID" value="GMH24688.1"/>
    <property type="molecule type" value="Genomic_DNA"/>
</dbReference>
<gene>
    <name evidence="1" type="ORF">Nepgr_026531</name>
</gene>
<protein>
    <submittedName>
        <fullName evidence="1">Uncharacterized protein</fullName>
    </submittedName>
</protein>
<keyword evidence="2" id="KW-1185">Reference proteome</keyword>
<comment type="caution">
    <text evidence="1">The sequence shown here is derived from an EMBL/GenBank/DDBJ whole genome shotgun (WGS) entry which is preliminary data.</text>
</comment>
<proteinExistence type="predicted"/>
<name>A0AAD3Y0N1_NEPGR</name>
<organism evidence="1 2">
    <name type="scientific">Nepenthes gracilis</name>
    <name type="common">Slender pitcher plant</name>
    <dbReference type="NCBI Taxonomy" id="150966"/>
    <lineage>
        <taxon>Eukaryota</taxon>
        <taxon>Viridiplantae</taxon>
        <taxon>Streptophyta</taxon>
        <taxon>Embryophyta</taxon>
        <taxon>Tracheophyta</taxon>
        <taxon>Spermatophyta</taxon>
        <taxon>Magnoliopsida</taxon>
        <taxon>eudicotyledons</taxon>
        <taxon>Gunneridae</taxon>
        <taxon>Pentapetalae</taxon>
        <taxon>Caryophyllales</taxon>
        <taxon>Nepenthaceae</taxon>
        <taxon>Nepenthes</taxon>
    </lineage>
</organism>
<evidence type="ECO:0000313" key="2">
    <source>
        <dbReference type="Proteomes" id="UP001279734"/>
    </source>
</evidence>
<dbReference type="AlphaFoldDB" id="A0AAD3Y0N1"/>
<accession>A0AAD3Y0N1</accession>
<dbReference type="Proteomes" id="UP001279734">
    <property type="component" value="Unassembled WGS sequence"/>
</dbReference>